<evidence type="ECO:0000259" key="13">
    <source>
        <dbReference type="PROSITE" id="PS50983"/>
    </source>
</evidence>
<dbReference type="SUPFAM" id="SSF53807">
    <property type="entry name" value="Helical backbone' metal receptor"/>
    <property type="match status" value="1"/>
</dbReference>
<dbReference type="InterPro" id="IPR002491">
    <property type="entry name" value="ABC_transptr_periplasmic_BD"/>
</dbReference>
<evidence type="ECO:0000256" key="6">
    <source>
        <dbReference type="ARBA" id="ARBA00022764"/>
    </source>
</evidence>
<dbReference type="NCBIfam" id="NF008200">
    <property type="entry name" value="PRK10957.1"/>
    <property type="match status" value="1"/>
</dbReference>
<evidence type="ECO:0000256" key="7">
    <source>
        <dbReference type="ARBA" id="ARBA00023004"/>
    </source>
</evidence>
<dbReference type="AlphaFoldDB" id="A0A2X3EZC5"/>
<dbReference type="PROSITE" id="PS50983">
    <property type="entry name" value="FE_B12_PBP"/>
    <property type="match status" value="1"/>
</dbReference>
<evidence type="ECO:0000256" key="10">
    <source>
        <dbReference type="ARBA" id="ARBA00071180"/>
    </source>
</evidence>
<evidence type="ECO:0000256" key="1">
    <source>
        <dbReference type="ARBA" id="ARBA00004418"/>
    </source>
</evidence>
<comment type="subunit">
    <text evidence="9">The complex is composed of two ATP-binding proteins (FepC), two transmembrane proteins (FepD and FepG) and a solute-binding protein (FepB).</text>
</comment>
<dbReference type="InterPro" id="IPR051313">
    <property type="entry name" value="Bact_iron-sidero_bind"/>
</dbReference>
<keyword evidence="3" id="KW-0813">Transport</keyword>
<feature type="signal peptide" evidence="12">
    <location>
        <begin position="1"/>
        <end position="26"/>
    </location>
</feature>
<evidence type="ECO:0000313" key="15">
    <source>
        <dbReference type="Proteomes" id="UP000251721"/>
    </source>
</evidence>
<keyword evidence="8" id="KW-0406">Ion transport</keyword>
<dbReference type="PANTHER" id="PTHR30532:SF24">
    <property type="entry name" value="FERRIC ENTEROBACTIN-BINDING PERIPLASMIC PROTEIN FEPB"/>
    <property type="match status" value="1"/>
</dbReference>
<dbReference type="CDD" id="cd01146">
    <property type="entry name" value="FhuD"/>
    <property type="match status" value="1"/>
</dbReference>
<reference evidence="14 15" key="1">
    <citation type="submission" date="2018-06" db="EMBL/GenBank/DDBJ databases">
        <authorList>
            <consortium name="Pathogen Informatics"/>
            <person name="Doyle S."/>
        </authorList>
    </citation>
    <scope>NUCLEOTIDE SEQUENCE [LARGE SCALE GENOMIC DNA]</scope>
    <source>
        <strain evidence="14 15">NCTC13465</strain>
    </source>
</reference>
<dbReference type="Pfam" id="PF01497">
    <property type="entry name" value="Peripla_BP_2"/>
    <property type="match status" value="1"/>
</dbReference>
<dbReference type="GO" id="GO:0030288">
    <property type="term" value="C:outer membrane-bounded periplasmic space"/>
    <property type="evidence" value="ECO:0007669"/>
    <property type="project" value="TreeGrafter"/>
</dbReference>
<keyword evidence="4" id="KW-0410">Iron transport</keyword>
<evidence type="ECO:0000313" key="14">
    <source>
        <dbReference type="EMBL" id="SQC41641.1"/>
    </source>
</evidence>
<evidence type="ECO:0000256" key="12">
    <source>
        <dbReference type="SAM" id="SignalP"/>
    </source>
</evidence>
<dbReference type="FunFam" id="3.40.50.1980:FF:000009">
    <property type="entry name" value="Iron-enterobactin transporter periplasmic binding protein"/>
    <property type="match status" value="1"/>
</dbReference>
<accession>A0A2X3EZC5</accession>
<feature type="region of interest" description="Disordered" evidence="11">
    <location>
        <begin position="351"/>
        <end position="372"/>
    </location>
</feature>
<evidence type="ECO:0000256" key="9">
    <source>
        <dbReference type="ARBA" id="ARBA00065878"/>
    </source>
</evidence>
<keyword evidence="7" id="KW-0408">Iron</keyword>
<evidence type="ECO:0000256" key="8">
    <source>
        <dbReference type="ARBA" id="ARBA00023065"/>
    </source>
</evidence>
<comment type="subcellular location">
    <subcellularLocation>
        <location evidence="1">Periplasm</location>
    </subcellularLocation>
</comment>
<evidence type="ECO:0000256" key="4">
    <source>
        <dbReference type="ARBA" id="ARBA00022496"/>
    </source>
</evidence>
<proteinExistence type="inferred from homology"/>
<evidence type="ECO:0000256" key="5">
    <source>
        <dbReference type="ARBA" id="ARBA00022729"/>
    </source>
</evidence>
<sequence>MNFFSFCRRGALTGMLLLLGITSAQAADWPRQVTDSYGTHTLPSQPLRIVSTSVTLTGSLLAIDAPVVASGATTPNNRVADSQGFLRQWSEVAKARKLARLYIGEPSAEAVAAQMPDLILVSATGGDSALPLYDQLKTIAPTLVINYDDKSWQTLLTQLGQITGHEQQASARIADFNKQLVSLKEKMKLPPQPVTALVYTAAAHSANIWTPESAQGQMLEQLGFSLATLPGGLPASHSQGKRHDIVQLGGENLAAGLNGQSLFLFAGDQKDADAIYANPLLAHLPAVAGKRVYPLGTETFRLDYYSALLVLQRLSQTVRLTRAAPSGRARNLNSLPGGAALARPAELAPACRTVGPGKAQPPPGKRTRLNFR</sequence>
<dbReference type="EMBL" id="UAWQ01000006">
    <property type="protein sequence ID" value="SQC41641.1"/>
    <property type="molecule type" value="Genomic_DNA"/>
</dbReference>
<dbReference type="GO" id="GO:1901678">
    <property type="term" value="P:iron coordination entity transport"/>
    <property type="evidence" value="ECO:0007669"/>
    <property type="project" value="UniProtKB-ARBA"/>
</dbReference>
<evidence type="ECO:0000256" key="3">
    <source>
        <dbReference type="ARBA" id="ARBA00022448"/>
    </source>
</evidence>
<protein>
    <recommendedName>
        <fullName evidence="10">Ferric enterobactin-binding periplasmic protein FepB</fullName>
    </recommendedName>
</protein>
<keyword evidence="5 12" id="KW-0732">Signal</keyword>
<dbReference type="FunFam" id="3.40.50.1980:FF:000014">
    <property type="entry name" value="Ferrienterobactin-binding periplasmic protein FepB"/>
    <property type="match status" value="1"/>
</dbReference>
<evidence type="ECO:0000256" key="2">
    <source>
        <dbReference type="ARBA" id="ARBA00008814"/>
    </source>
</evidence>
<dbReference type="Proteomes" id="UP000251721">
    <property type="component" value="Unassembled WGS sequence"/>
</dbReference>
<name>A0A2X3EZC5_KLEPN</name>
<dbReference type="PANTHER" id="PTHR30532">
    <property type="entry name" value="IRON III DICITRATE-BINDING PERIPLASMIC PROTEIN"/>
    <property type="match status" value="1"/>
</dbReference>
<dbReference type="Gene3D" id="3.40.50.1980">
    <property type="entry name" value="Nitrogenase molybdenum iron protein domain"/>
    <property type="match status" value="2"/>
</dbReference>
<gene>
    <name evidence="14" type="primary">fepB</name>
    <name evidence="14" type="ORF">NCTC13465_00884</name>
</gene>
<feature type="domain" description="Fe/B12 periplasmic-binding" evidence="13">
    <location>
        <begin position="48"/>
        <end position="322"/>
    </location>
</feature>
<evidence type="ECO:0000256" key="11">
    <source>
        <dbReference type="SAM" id="MobiDB-lite"/>
    </source>
</evidence>
<keyword evidence="6" id="KW-0574">Periplasm</keyword>
<organism evidence="14 15">
    <name type="scientific">Klebsiella pneumoniae</name>
    <dbReference type="NCBI Taxonomy" id="573"/>
    <lineage>
        <taxon>Bacteria</taxon>
        <taxon>Pseudomonadati</taxon>
        <taxon>Pseudomonadota</taxon>
        <taxon>Gammaproteobacteria</taxon>
        <taxon>Enterobacterales</taxon>
        <taxon>Enterobacteriaceae</taxon>
        <taxon>Klebsiella/Raoultella group</taxon>
        <taxon>Klebsiella</taxon>
        <taxon>Klebsiella pneumoniae complex</taxon>
    </lineage>
</organism>
<comment type="similarity">
    <text evidence="2">Belongs to the bacterial solute-binding protein 8 family.</text>
</comment>
<feature type="chain" id="PRO_5015970022" description="Ferric enterobactin-binding periplasmic protein FepB" evidence="12">
    <location>
        <begin position="27"/>
        <end position="372"/>
    </location>
</feature>